<evidence type="ECO:0000256" key="2">
    <source>
        <dbReference type="SAM" id="MobiDB-lite"/>
    </source>
</evidence>
<comment type="caution">
    <text evidence="3">The sequence shown here is derived from an EMBL/GenBank/DDBJ whole genome shotgun (WGS) entry which is preliminary data.</text>
</comment>
<name>A0A1F6GPS6_9PROT</name>
<gene>
    <name evidence="3" type="ORF">A2557_01340</name>
</gene>
<organism evidence="3 4">
    <name type="scientific">Candidatus Lambdaproteobacteria bacterium RIFOXYD2_FULL_56_26</name>
    <dbReference type="NCBI Taxonomy" id="1817773"/>
    <lineage>
        <taxon>Bacteria</taxon>
        <taxon>Pseudomonadati</taxon>
        <taxon>Pseudomonadota</taxon>
        <taxon>Candidatus Lambdaproteobacteria</taxon>
    </lineage>
</organism>
<dbReference type="EMBL" id="MFNF01000049">
    <property type="protein sequence ID" value="OGH00145.1"/>
    <property type="molecule type" value="Genomic_DNA"/>
</dbReference>
<proteinExistence type="predicted"/>
<feature type="region of interest" description="Disordered" evidence="2">
    <location>
        <begin position="82"/>
        <end position="105"/>
    </location>
</feature>
<accession>A0A1F6GPS6</accession>
<feature type="coiled-coil region" evidence="1">
    <location>
        <begin position="114"/>
        <end position="176"/>
    </location>
</feature>
<dbReference type="Proteomes" id="UP000177583">
    <property type="component" value="Unassembled WGS sequence"/>
</dbReference>
<evidence type="ECO:0000313" key="4">
    <source>
        <dbReference type="Proteomes" id="UP000177583"/>
    </source>
</evidence>
<evidence type="ECO:0000313" key="3">
    <source>
        <dbReference type="EMBL" id="OGH00145.1"/>
    </source>
</evidence>
<dbReference type="AlphaFoldDB" id="A0A1F6GPS6"/>
<evidence type="ECO:0000256" key="1">
    <source>
        <dbReference type="SAM" id="Coils"/>
    </source>
</evidence>
<reference evidence="3 4" key="1">
    <citation type="journal article" date="2016" name="Nat. Commun.">
        <title>Thousands of microbial genomes shed light on interconnected biogeochemical processes in an aquifer system.</title>
        <authorList>
            <person name="Anantharaman K."/>
            <person name="Brown C.T."/>
            <person name="Hug L.A."/>
            <person name="Sharon I."/>
            <person name="Castelle C.J."/>
            <person name="Probst A.J."/>
            <person name="Thomas B.C."/>
            <person name="Singh A."/>
            <person name="Wilkins M.J."/>
            <person name="Karaoz U."/>
            <person name="Brodie E.L."/>
            <person name="Williams K.H."/>
            <person name="Hubbard S.S."/>
            <person name="Banfield J.F."/>
        </authorList>
    </citation>
    <scope>NUCLEOTIDE SEQUENCE [LARGE SCALE GENOMIC DNA]</scope>
</reference>
<sequence length="176" mass="19437">MTDVTVTLEDGLKLFLLVTFETDGKSSIDPNARGILFGAALGKKDTGAIPFSREKNADLPWDEVLKIILDEVKVRLPKFRKAQQRRLETKSQATDGTGPESSEPKKVMTFAKQIEAKKRILEKQTSLAAELKTENQGLQEAIGTRQQSVQELKTQIEAVDQQIASITEQLKALTAA</sequence>
<keyword evidence="1" id="KW-0175">Coiled coil</keyword>
<protein>
    <submittedName>
        <fullName evidence="3">Uncharacterized protein</fullName>
    </submittedName>
</protein>